<evidence type="ECO:0000256" key="9">
    <source>
        <dbReference type="SAM" id="Phobius"/>
    </source>
</evidence>
<dbReference type="Proteomes" id="UP000784128">
    <property type="component" value="Unassembled WGS sequence"/>
</dbReference>
<organism evidence="10 11">
    <name type="scientific">Pelotalea chapellei</name>
    <dbReference type="NCBI Taxonomy" id="44671"/>
    <lineage>
        <taxon>Bacteria</taxon>
        <taxon>Pseudomonadati</taxon>
        <taxon>Thermodesulfobacteriota</taxon>
        <taxon>Desulfuromonadia</taxon>
        <taxon>Geobacterales</taxon>
        <taxon>Geobacteraceae</taxon>
        <taxon>Pelotalea</taxon>
    </lineage>
</organism>
<dbReference type="InterPro" id="IPR011922">
    <property type="entry name" value="Cell_div_FtsL"/>
</dbReference>
<feature type="transmembrane region" description="Helical" evidence="9">
    <location>
        <begin position="29"/>
        <end position="49"/>
    </location>
</feature>
<evidence type="ECO:0000256" key="4">
    <source>
        <dbReference type="ARBA" id="ARBA00022692"/>
    </source>
</evidence>
<evidence type="ECO:0000256" key="3">
    <source>
        <dbReference type="ARBA" id="ARBA00022618"/>
    </source>
</evidence>
<dbReference type="InterPro" id="IPR007060">
    <property type="entry name" value="FtsL/DivIC"/>
</dbReference>
<proteinExistence type="inferred from homology"/>
<dbReference type="Pfam" id="PF04977">
    <property type="entry name" value="DivIC"/>
    <property type="match status" value="1"/>
</dbReference>
<dbReference type="EMBL" id="JAHDYS010000008">
    <property type="protein sequence ID" value="MBT1072080.1"/>
    <property type="molecule type" value="Genomic_DNA"/>
</dbReference>
<evidence type="ECO:0000256" key="8">
    <source>
        <dbReference type="NCBIfam" id="TIGR02209"/>
    </source>
</evidence>
<gene>
    <name evidence="10" type="primary">ftsL</name>
    <name evidence="10" type="ORF">KJB30_09820</name>
</gene>
<evidence type="ECO:0000256" key="6">
    <source>
        <dbReference type="ARBA" id="ARBA00023136"/>
    </source>
</evidence>
<sequence length="113" mass="12871">MAHARLDYGKVAAPRHIGTVDLLSNRLDIFRFLMICMILFTIVSVFHVWSRFKLIDLNLQTAESTRHLKEAEQEQKRLMLEVASLRTPGRIDAIAKGELGMALPSEQQIVLVK</sequence>
<keyword evidence="2" id="KW-1003">Cell membrane</keyword>
<name>A0ABS5U8W5_9BACT</name>
<dbReference type="NCBIfam" id="TIGR02209">
    <property type="entry name" value="ftsL_broad"/>
    <property type="match status" value="1"/>
</dbReference>
<comment type="caution">
    <text evidence="10">The sequence shown here is derived from an EMBL/GenBank/DDBJ whole genome shotgun (WGS) entry which is preliminary data.</text>
</comment>
<accession>A0ABS5U8W5</accession>
<keyword evidence="3 10" id="KW-0132">Cell division</keyword>
<keyword evidence="6 9" id="KW-0472">Membrane</keyword>
<evidence type="ECO:0000256" key="5">
    <source>
        <dbReference type="ARBA" id="ARBA00022989"/>
    </source>
</evidence>
<evidence type="ECO:0000256" key="1">
    <source>
        <dbReference type="ARBA" id="ARBA00004401"/>
    </source>
</evidence>
<reference evidence="10 11" key="1">
    <citation type="submission" date="2021-05" db="EMBL/GenBank/DDBJ databases">
        <title>The draft genome of Geobacter chapellei DSM 13688.</title>
        <authorList>
            <person name="Xu Z."/>
            <person name="Masuda Y."/>
            <person name="Itoh H."/>
            <person name="Senoo K."/>
        </authorList>
    </citation>
    <scope>NUCLEOTIDE SEQUENCE [LARGE SCALE GENOMIC DNA]</scope>
    <source>
        <strain evidence="10 11">DSM 13688</strain>
    </source>
</reference>
<evidence type="ECO:0000313" key="11">
    <source>
        <dbReference type="Proteomes" id="UP000784128"/>
    </source>
</evidence>
<dbReference type="RefSeq" id="WP_214298605.1">
    <property type="nucleotide sequence ID" value="NZ_JAHDYS010000008.1"/>
</dbReference>
<keyword evidence="4 9" id="KW-0812">Transmembrane</keyword>
<evidence type="ECO:0000256" key="2">
    <source>
        <dbReference type="ARBA" id="ARBA00022475"/>
    </source>
</evidence>
<dbReference type="GO" id="GO:0051301">
    <property type="term" value="P:cell division"/>
    <property type="evidence" value="ECO:0007669"/>
    <property type="project" value="UniProtKB-KW"/>
</dbReference>
<evidence type="ECO:0000313" key="10">
    <source>
        <dbReference type="EMBL" id="MBT1072080.1"/>
    </source>
</evidence>
<dbReference type="HAMAP" id="MF_00910">
    <property type="entry name" value="FtsL"/>
    <property type="match status" value="1"/>
</dbReference>
<protein>
    <recommendedName>
        <fullName evidence="8">Cell division protein FtsL</fullName>
    </recommendedName>
</protein>
<comment type="subcellular location">
    <subcellularLocation>
        <location evidence="1">Cell membrane</location>
        <topology evidence="1">Single-pass type II membrane protein</topology>
    </subcellularLocation>
</comment>
<keyword evidence="5 9" id="KW-1133">Transmembrane helix</keyword>
<evidence type="ECO:0000256" key="7">
    <source>
        <dbReference type="ARBA" id="ARBA00023306"/>
    </source>
</evidence>
<keyword evidence="7" id="KW-0131">Cell cycle</keyword>
<keyword evidence="11" id="KW-1185">Reference proteome</keyword>